<name>A0A090RSQ3_9VIBR</name>
<dbReference type="STRING" id="990268.JCM19235_1858"/>
<dbReference type="OrthoDB" id="9776275at2"/>
<sequence length="326" mass="35731">MKIPFVIPLLIASSCAFASERSTLSFSLDNDGIWGTDEDYTNGIFLSYTSGAITPWTIFRPLSLSYWGASSLDKVEFQLGHKMWTPSDIEAEVPIANDRPYAGYFHGELNYISLHPQQAQRFNVTLGSTGEGSFADKAQQLVHSIVGSADPKGWAYQIEDRVVGSVGYLTHLNLQREPLFGNTGWEVSNVTEANLGNFRSDISTGMMFRFGSELGGNFGSANIGTENPFKAGMIGASNQGWFTYFGVKARYRFNDITIEGDRPGIPEPSDAYDVTLQPIQGEAVLGATWYNAYVGINLFAGTKSAEYKEAPRNVYGNGGISLFAFF</sequence>
<comment type="caution">
    <text evidence="2">The sequence shown here is derived from an EMBL/GenBank/DDBJ whole genome shotgun (WGS) entry which is preliminary data.</text>
</comment>
<evidence type="ECO:0000256" key="1">
    <source>
        <dbReference type="SAM" id="SignalP"/>
    </source>
</evidence>
<dbReference type="InterPro" id="IPR018707">
    <property type="entry name" value="LpxR"/>
</dbReference>
<evidence type="ECO:0000313" key="3">
    <source>
        <dbReference type="Proteomes" id="UP000029228"/>
    </source>
</evidence>
<dbReference type="InterPro" id="IPR037107">
    <property type="entry name" value="Put_OMP_sf"/>
</dbReference>
<gene>
    <name evidence="2" type="ORF">JCM19235_1858</name>
</gene>
<dbReference type="Pfam" id="PF09982">
    <property type="entry name" value="LpxR"/>
    <property type="match status" value="1"/>
</dbReference>
<keyword evidence="3" id="KW-1185">Reference proteome</keyword>
<keyword evidence="1" id="KW-0732">Signal</keyword>
<proteinExistence type="predicted"/>
<dbReference type="PROSITE" id="PS51257">
    <property type="entry name" value="PROKAR_LIPOPROTEIN"/>
    <property type="match status" value="1"/>
</dbReference>
<dbReference type="EMBL" id="BBMR01000003">
    <property type="protein sequence ID" value="GAL18435.1"/>
    <property type="molecule type" value="Genomic_DNA"/>
</dbReference>
<evidence type="ECO:0008006" key="4">
    <source>
        <dbReference type="Google" id="ProtNLM"/>
    </source>
</evidence>
<organism evidence="2 3">
    <name type="scientific">Vibrio maritimus</name>
    <dbReference type="NCBI Taxonomy" id="990268"/>
    <lineage>
        <taxon>Bacteria</taxon>
        <taxon>Pseudomonadati</taxon>
        <taxon>Pseudomonadota</taxon>
        <taxon>Gammaproteobacteria</taxon>
        <taxon>Vibrionales</taxon>
        <taxon>Vibrionaceae</taxon>
        <taxon>Vibrio</taxon>
    </lineage>
</organism>
<feature type="signal peptide" evidence="1">
    <location>
        <begin position="1"/>
        <end position="18"/>
    </location>
</feature>
<evidence type="ECO:0000313" key="2">
    <source>
        <dbReference type="EMBL" id="GAL18435.1"/>
    </source>
</evidence>
<protein>
    <recommendedName>
        <fullName evidence="4">Outer membrane protein</fullName>
    </recommendedName>
</protein>
<dbReference type="Proteomes" id="UP000029228">
    <property type="component" value="Unassembled WGS sequence"/>
</dbReference>
<dbReference type="AlphaFoldDB" id="A0A090RSQ3"/>
<dbReference type="Gene3D" id="2.40.128.140">
    <property type="entry name" value="Outer membrane protein"/>
    <property type="match status" value="1"/>
</dbReference>
<accession>A0A090RSQ3</accession>
<feature type="chain" id="PRO_5001864414" description="Outer membrane protein" evidence="1">
    <location>
        <begin position="19"/>
        <end position="326"/>
    </location>
</feature>
<reference evidence="2 3" key="1">
    <citation type="submission" date="2014-09" db="EMBL/GenBank/DDBJ databases">
        <title>Vibrio maritimus JCM 19235. (C45) whole genome shotgun sequence.</title>
        <authorList>
            <person name="Sawabe T."/>
            <person name="Meirelles P."/>
            <person name="Nakanishi M."/>
            <person name="Sayaka M."/>
            <person name="Hattori M."/>
            <person name="Ohkuma M."/>
        </authorList>
    </citation>
    <scope>NUCLEOTIDE SEQUENCE [LARGE SCALE GENOMIC DNA]</scope>
    <source>
        <strain evidence="3">JCM19235</strain>
    </source>
</reference>